<dbReference type="PANTHER" id="PTHR19446">
    <property type="entry name" value="REVERSE TRANSCRIPTASES"/>
    <property type="match status" value="1"/>
</dbReference>
<evidence type="ECO:0000313" key="4">
    <source>
        <dbReference type="EMBL" id="CAH1259285.1"/>
    </source>
</evidence>
<dbReference type="Pfam" id="PF26215">
    <property type="entry name" value="HTH_animal"/>
    <property type="match status" value="1"/>
</dbReference>
<dbReference type="Proteomes" id="UP000838412">
    <property type="component" value="Chromosome 3"/>
</dbReference>
<feature type="domain" description="Helix-turn-helix" evidence="3">
    <location>
        <begin position="287"/>
        <end position="326"/>
    </location>
</feature>
<evidence type="ECO:0000259" key="2">
    <source>
        <dbReference type="Pfam" id="PF00078"/>
    </source>
</evidence>
<dbReference type="EMBL" id="OV696688">
    <property type="protein sequence ID" value="CAH1259285.1"/>
    <property type="molecule type" value="Genomic_DNA"/>
</dbReference>
<feature type="compositionally biased region" description="Basic and acidic residues" evidence="1">
    <location>
        <begin position="741"/>
        <end position="751"/>
    </location>
</feature>
<dbReference type="Pfam" id="PF00078">
    <property type="entry name" value="RVT_1"/>
    <property type="match status" value="1"/>
</dbReference>
<dbReference type="OrthoDB" id="8045574at2759"/>
<dbReference type="InterPro" id="IPR058912">
    <property type="entry name" value="HTH_animal"/>
</dbReference>
<reference evidence="4" key="1">
    <citation type="submission" date="2022-01" db="EMBL/GenBank/DDBJ databases">
        <authorList>
            <person name="Braso-Vives M."/>
        </authorList>
    </citation>
    <scope>NUCLEOTIDE SEQUENCE</scope>
</reference>
<feature type="region of interest" description="Disordered" evidence="1">
    <location>
        <begin position="332"/>
        <end position="361"/>
    </location>
</feature>
<dbReference type="CDD" id="cd01650">
    <property type="entry name" value="RT_nLTR_like"/>
    <property type="match status" value="1"/>
</dbReference>
<keyword evidence="5" id="KW-1185">Reference proteome</keyword>
<feature type="compositionally biased region" description="Low complexity" evidence="1">
    <location>
        <begin position="336"/>
        <end position="349"/>
    </location>
</feature>
<name>A0A8J9ZSF2_BRALA</name>
<proteinExistence type="predicted"/>
<dbReference type="SUPFAM" id="SSF56672">
    <property type="entry name" value="DNA/RNA polymerases"/>
    <property type="match status" value="1"/>
</dbReference>
<evidence type="ECO:0000313" key="5">
    <source>
        <dbReference type="Proteomes" id="UP000838412"/>
    </source>
</evidence>
<dbReference type="InterPro" id="IPR000477">
    <property type="entry name" value="RT_dom"/>
</dbReference>
<organism evidence="4 5">
    <name type="scientific">Branchiostoma lanceolatum</name>
    <name type="common">Common lancelet</name>
    <name type="synonym">Amphioxus lanceolatum</name>
    <dbReference type="NCBI Taxonomy" id="7740"/>
    <lineage>
        <taxon>Eukaryota</taxon>
        <taxon>Metazoa</taxon>
        <taxon>Chordata</taxon>
        <taxon>Cephalochordata</taxon>
        <taxon>Leptocardii</taxon>
        <taxon>Amphioxiformes</taxon>
        <taxon>Branchiostomatidae</taxon>
        <taxon>Branchiostoma</taxon>
    </lineage>
</organism>
<evidence type="ECO:0000259" key="3">
    <source>
        <dbReference type="Pfam" id="PF26215"/>
    </source>
</evidence>
<feature type="compositionally biased region" description="Polar residues" evidence="1">
    <location>
        <begin position="176"/>
        <end position="205"/>
    </location>
</feature>
<dbReference type="InterPro" id="IPR043502">
    <property type="entry name" value="DNA/RNA_pol_sf"/>
</dbReference>
<accession>A0A8J9ZSF2</accession>
<evidence type="ECO:0000256" key="1">
    <source>
        <dbReference type="SAM" id="MobiDB-lite"/>
    </source>
</evidence>
<feature type="region of interest" description="Disordered" evidence="1">
    <location>
        <begin position="167"/>
        <end position="205"/>
    </location>
</feature>
<sequence length="927" mass="103549">MYGVMSQHSNIERGLSSRFLLAVPKPVLDRYQSLKLKAGQDGRKEVYEEFRMLLVDALFAVIKHKRDNEKTADSAEGDVTMFEVEEGPESVLERTYTTPLFSKGKGQILRVSAALWLLFHAVDKPDKVSNSLDSGLSLPTVIPERVVSAAVAVVTYSIHQTGLLHGRRHNEDAGTVDNSTTDVPRKPASTTDVPHLESASTSRRTTNFGGQTLSGSILLVPGRVLSVKNLLTKRFFKTRGKREVADTMLAIVYFVKHDILGLPDADKTAAIVALAQHGVNIKEYADTLVDRAETLITDPQDKEDEKLHITSALRKCGYPTWAIEKATAPKPQWLSNTNKTRNNKGTNRGFVSLPTKGVHPSKETEGAIDFLQPMIHCSPSHVSHLHNVTSQKQWIAHSLTKTGADQSKIWKLNPGKASGPDGISPRILKEPCEELADPLTRIFQKSLQERTVPDDWRHANVAPIFKKGQRYDKANYRPISLTCICSKIMEHIVCSNLMKHAEHHNLFYKLQNGFRPGRSCETQLLESIHEVTTNMQNGLQTDVCVLDFSKAFDKVGHKRLIRKLQFYGIEPETLGWIEDFLHQRTQSVVVEGCTSSNLDVLSDRRAMGPFHPPPVQWNSEWPSVMEAYEDSYSHMSDEGDKAMAGEVERLWHGEKPASLTPEECLAMRMDLLMSKEFGQVLEQQRKINILTAQNEDLDFSVPLKTHGIAAHRSKVDKVQQPLTLCKITKARKATTDVTPATERRRAHEMQGHRHTTSGGDTRPQLVRELWLVPRDELQDCTNTIWSRCRGLGHQASDYLNEVVYSGCRSSGHIARNCPKSFANVVRLASKWTPGGKVTMSDPADEHVSDIPKVRSDDLDKEDAPSEVRNMPSLEGNVAEKHPSNFAHDLQRNMPGSNSDQTLVTKCAVCDKLEKAGDEFVGYNNCAS</sequence>
<protein>
    <submittedName>
        <fullName evidence="4">Hypp2230 protein</fullName>
    </submittedName>
</protein>
<feature type="domain" description="Reverse transcriptase" evidence="2">
    <location>
        <begin position="466"/>
        <end position="587"/>
    </location>
</feature>
<feature type="region of interest" description="Disordered" evidence="1">
    <location>
        <begin position="734"/>
        <end position="761"/>
    </location>
</feature>
<gene>
    <name evidence="4" type="primary">Hypp2230</name>
    <name evidence="4" type="ORF">BLAG_LOCUS16638</name>
</gene>
<dbReference type="AlphaFoldDB" id="A0A8J9ZSF2"/>